<evidence type="ECO:0000256" key="5">
    <source>
        <dbReference type="ARBA" id="ARBA00022692"/>
    </source>
</evidence>
<name>A0A9D1JF65_9FIRM</name>
<dbReference type="Pfam" id="PF00528">
    <property type="entry name" value="BPD_transp_1"/>
    <property type="match status" value="2"/>
</dbReference>
<dbReference type="CDD" id="cd06261">
    <property type="entry name" value="TM_PBP2"/>
    <property type="match status" value="2"/>
</dbReference>
<feature type="transmembrane region" description="Helical" evidence="8">
    <location>
        <begin position="472"/>
        <end position="499"/>
    </location>
</feature>
<keyword evidence="5 8" id="KW-0812">Transmembrane</keyword>
<evidence type="ECO:0000256" key="3">
    <source>
        <dbReference type="ARBA" id="ARBA00022475"/>
    </source>
</evidence>
<sequence length="551" mass="60427">MKKSRRGFDCWAVIGIAIFLLTLIFLLIPLGTLFASAFRDPKTGAVSLQNFIRFFQKPYYYNSLLNSVKVTVTVTAICVALGVPMAYIMSTCRIRGKRVLEIMIILSMMSPPFIGAYSWILLLGRNGAVTNFMSDVFGLEMGSIYGFGGITLAFTMKLYPYIYMYVSGALGKLDASLPEAAENLGCSPVKKVFSVIMPLVLPTVLAGALIVFTNAFSDFGTPMMIGEGFRTMPVLVYTEYVGEVGGSANFASALSMLMVLITVVIFLAQRYVTEKKSYEMSFLRPLEIHPLSRGKSILAHVFLYGVACVSVLPQINIIVSSFRNSSGPIYKPGFSLNNYREAFDKAGDTIINTYKYALIAILLVMALGMAIAYLSVRRRNALSSLLDMVTMFPMIISGTIMGIMLLLTFNHKPLMLSGTAAIMIISFVIRRMPYTIRSSSAILRQMSPVVEEASVSLGYTPMQTFWKVTCPLMMSGVFSGLILSWITIIQELSSSVILYTGSTATMSVSVYTEVSRNNYGIASALASVLTVTVVVSLLIFFKLSGKKQLSL</sequence>
<feature type="transmembrane region" description="Helical" evidence="8">
    <location>
        <begin position="144"/>
        <end position="166"/>
    </location>
</feature>
<dbReference type="PROSITE" id="PS50928">
    <property type="entry name" value="ABC_TM1"/>
    <property type="match status" value="2"/>
</dbReference>
<comment type="similarity">
    <text evidence="8">Belongs to the binding-protein-dependent transport system permease family.</text>
</comment>
<proteinExistence type="inferred from homology"/>
<dbReference type="Proteomes" id="UP000886841">
    <property type="component" value="Unassembled WGS sequence"/>
</dbReference>
<feature type="transmembrane region" description="Helical" evidence="8">
    <location>
        <begin position="12"/>
        <end position="38"/>
    </location>
</feature>
<keyword evidence="4" id="KW-0997">Cell inner membrane</keyword>
<dbReference type="InterPro" id="IPR000515">
    <property type="entry name" value="MetI-like"/>
</dbReference>
<comment type="subcellular location">
    <subcellularLocation>
        <location evidence="1">Cell inner membrane</location>
        <topology evidence="1">Multi-pass membrane protein</topology>
    </subcellularLocation>
    <subcellularLocation>
        <location evidence="8">Cell membrane</location>
        <topology evidence="8">Multi-pass membrane protein</topology>
    </subcellularLocation>
</comment>
<evidence type="ECO:0000313" key="11">
    <source>
        <dbReference type="Proteomes" id="UP000886841"/>
    </source>
</evidence>
<feature type="transmembrane region" description="Helical" evidence="8">
    <location>
        <begin position="388"/>
        <end position="407"/>
    </location>
</feature>
<dbReference type="Gene3D" id="1.10.3720.10">
    <property type="entry name" value="MetI-like"/>
    <property type="match status" value="2"/>
</dbReference>
<keyword evidence="7 8" id="KW-0472">Membrane</keyword>
<evidence type="ECO:0000256" key="4">
    <source>
        <dbReference type="ARBA" id="ARBA00022519"/>
    </source>
</evidence>
<dbReference type="EMBL" id="DVHU01000039">
    <property type="protein sequence ID" value="HIR92638.1"/>
    <property type="molecule type" value="Genomic_DNA"/>
</dbReference>
<dbReference type="PANTHER" id="PTHR43357:SF3">
    <property type="entry name" value="FE(3+)-TRANSPORT SYSTEM PERMEASE PROTEIN FBPB 2"/>
    <property type="match status" value="1"/>
</dbReference>
<feature type="transmembrane region" description="Helical" evidence="8">
    <location>
        <begin position="519"/>
        <end position="541"/>
    </location>
</feature>
<dbReference type="InterPro" id="IPR035906">
    <property type="entry name" value="MetI-like_sf"/>
</dbReference>
<reference evidence="10" key="2">
    <citation type="journal article" date="2021" name="PeerJ">
        <title>Extensive microbial diversity within the chicken gut microbiome revealed by metagenomics and culture.</title>
        <authorList>
            <person name="Gilroy R."/>
            <person name="Ravi A."/>
            <person name="Getino M."/>
            <person name="Pursley I."/>
            <person name="Horton D.L."/>
            <person name="Alikhan N.F."/>
            <person name="Baker D."/>
            <person name="Gharbi K."/>
            <person name="Hall N."/>
            <person name="Watson M."/>
            <person name="Adriaenssens E.M."/>
            <person name="Foster-Nyarko E."/>
            <person name="Jarju S."/>
            <person name="Secka A."/>
            <person name="Antonio M."/>
            <person name="Oren A."/>
            <person name="Chaudhuri R.R."/>
            <person name="La Ragione R."/>
            <person name="Hildebrand F."/>
            <person name="Pallen M.J."/>
        </authorList>
    </citation>
    <scope>NUCLEOTIDE SEQUENCE</scope>
    <source>
        <strain evidence="10">ChiSxjej1B13-7041</strain>
    </source>
</reference>
<evidence type="ECO:0000259" key="9">
    <source>
        <dbReference type="PROSITE" id="PS50928"/>
    </source>
</evidence>
<organism evidence="10 11">
    <name type="scientific">Candidatus Egerieimonas intestinavium</name>
    <dbReference type="NCBI Taxonomy" id="2840777"/>
    <lineage>
        <taxon>Bacteria</taxon>
        <taxon>Bacillati</taxon>
        <taxon>Bacillota</taxon>
        <taxon>Clostridia</taxon>
        <taxon>Lachnospirales</taxon>
        <taxon>Lachnospiraceae</taxon>
        <taxon>Lachnospiraceae incertae sedis</taxon>
        <taxon>Candidatus Egerieimonas</taxon>
    </lineage>
</organism>
<gene>
    <name evidence="10" type="ORF">IAB98_04365</name>
</gene>
<evidence type="ECO:0000256" key="7">
    <source>
        <dbReference type="ARBA" id="ARBA00023136"/>
    </source>
</evidence>
<feature type="domain" description="ABC transmembrane type-1" evidence="9">
    <location>
        <begin position="64"/>
        <end position="269"/>
    </location>
</feature>
<comment type="caution">
    <text evidence="10">The sequence shown here is derived from an EMBL/GenBank/DDBJ whole genome shotgun (WGS) entry which is preliminary data.</text>
</comment>
<dbReference type="AlphaFoldDB" id="A0A9D1JF65"/>
<feature type="transmembrane region" description="Helical" evidence="8">
    <location>
        <begin position="250"/>
        <end position="268"/>
    </location>
</feature>
<feature type="transmembrane region" description="Helical" evidence="8">
    <location>
        <begin position="70"/>
        <end position="90"/>
    </location>
</feature>
<dbReference type="SUPFAM" id="SSF161098">
    <property type="entry name" value="MetI-like"/>
    <property type="match status" value="2"/>
</dbReference>
<feature type="transmembrane region" description="Helical" evidence="8">
    <location>
        <begin position="102"/>
        <end position="124"/>
    </location>
</feature>
<feature type="transmembrane region" description="Helical" evidence="8">
    <location>
        <begin position="413"/>
        <end position="429"/>
    </location>
</feature>
<evidence type="ECO:0000256" key="8">
    <source>
        <dbReference type="RuleBase" id="RU363032"/>
    </source>
</evidence>
<protein>
    <submittedName>
        <fullName evidence="10">Iron ABC transporter permease</fullName>
    </submittedName>
</protein>
<evidence type="ECO:0000313" key="10">
    <source>
        <dbReference type="EMBL" id="HIR92638.1"/>
    </source>
</evidence>
<keyword evidence="3" id="KW-1003">Cell membrane</keyword>
<keyword evidence="6 8" id="KW-1133">Transmembrane helix</keyword>
<evidence type="ECO:0000256" key="1">
    <source>
        <dbReference type="ARBA" id="ARBA00004429"/>
    </source>
</evidence>
<keyword evidence="2 8" id="KW-0813">Transport</keyword>
<reference evidence="10" key="1">
    <citation type="submission" date="2020-10" db="EMBL/GenBank/DDBJ databases">
        <authorList>
            <person name="Gilroy R."/>
        </authorList>
    </citation>
    <scope>NUCLEOTIDE SEQUENCE</scope>
    <source>
        <strain evidence="10">ChiSxjej1B13-7041</strain>
    </source>
</reference>
<dbReference type="GO" id="GO:0005886">
    <property type="term" value="C:plasma membrane"/>
    <property type="evidence" value="ECO:0007669"/>
    <property type="project" value="UniProtKB-SubCell"/>
</dbReference>
<evidence type="ECO:0000256" key="2">
    <source>
        <dbReference type="ARBA" id="ARBA00022448"/>
    </source>
</evidence>
<feature type="transmembrane region" description="Helical" evidence="8">
    <location>
        <begin position="192"/>
        <end position="216"/>
    </location>
</feature>
<feature type="domain" description="ABC transmembrane type-1" evidence="9">
    <location>
        <begin position="350"/>
        <end position="540"/>
    </location>
</feature>
<feature type="transmembrane region" description="Helical" evidence="8">
    <location>
        <begin position="356"/>
        <end position="376"/>
    </location>
</feature>
<feature type="transmembrane region" description="Helical" evidence="8">
    <location>
        <begin position="301"/>
        <end position="322"/>
    </location>
</feature>
<evidence type="ECO:0000256" key="6">
    <source>
        <dbReference type="ARBA" id="ARBA00022989"/>
    </source>
</evidence>
<accession>A0A9D1JF65</accession>
<dbReference type="GO" id="GO:0055085">
    <property type="term" value="P:transmembrane transport"/>
    <property type="evidence" value="ECO:0007669"/>
    <property type="project" value="InterPro"/>
</dbReference>
<dbReference type="PANTHER" id="PTHR43357">
    <property type="entry name" value="INNER MEMBRANE ABC TRANSPORTER PERMEASE PROTEIN YDCV"/>
    <property type="match status" value="1"/>
</dbReference>